<evidence type="ECO:0000313" key="3">
    <source>
        <dbReference type="Proteomes" id="UP000815677"/>
    </source>
</evidence>
<evidence type="ECO:0000256" key="1">
    <source>
        <dbReference type="SAM" id="MobiDB-lite"/>
    </source>
</evidence>
<dbReference type="Proteomes" id="UP000815677">
    <property type="component" value="Unassembled WGS sequence"/>
</dbReference>
<gene>
    <name evidence="2" type="ORF">MCHLO_02555</name>
</gene>
<evidence type="ECO:0000313" key="2">
    <source>
        <dbReference type="EMBL" id="GAT44956.1"/>
    </source>
</evidence>
<dbReference type="InterPro" id="IPR046521">
    <property type="entry name" value="DUF6698"/>
</dbReference>
<accession>A0ABQ0L1D6</accession>
<reference evidence="2" key="1">
    <citation type="submission" date="2014-09" db="EMBL/GenBank/DDBJ databases">
        <title>Genome sequence of the luminous mushroom Mycena chlorophos for searching fungal bioluminescence genes.</title>
        <authorList>
            <person name="Tanaka Y."/>
            <person name="Kasuga D."/>
            <person name="Oba Y."/>
            <person name="Hase S."/>
            <person name="Sato K."/>
            <person name="Oba Y."/>
            <person name="Sakakibara Y."/>
        </authorList>
    </citation>
    <scope>NUCLEOTIDE SEQUENCE</scope>
</reference>
<name>A0ABQ0L1D6_MYCCL</name>
<dbReference type="EMBL" id="DF840395">
    <property type="protein sequence ID" value="GAT44956.1"/>
    <property type="molecule type" value="Genomic_DNA"/>
</dbReference>
<sequence length="443" mass="50283">MEVTLPQLSAESAAHLQDILEGLSMRPAPAQLPVHLGKRKAGPPRNASYRGAYQQLIDAAKFTPRGADAWWDMHCVMKYGCRESLEGGQAELEGLLPRRVPYFPAQALLTNLRERAQHHVQVFHKIMATCRLNLLPPLQYLFLDSPTNPGPWNTLLDRVCSLDAAYREGASEPSQVSKAAREARTQDTNTFKGALRILLPVPAVDFFYPPIDPTEKSMRGLHHPQLRMLIMPWVDRRHYPQLQYKAPADPPPVLSQEAQALEARIASHQYQPSAKRFPSFCYPDGEWCETSYQKNLFRNVCIFRGIRLLLISRADATNEAKDMIPVCSLAAIHDVREVTPHLVAYVVVQIRLSMSSVPQWMSSESKKFKFNDLYWKVLSAFEDTSDPELPNWRTETLDWLTDHVFGNVPLHDPTSEELDDESDDEAVVQQRQRAAARRVAPTE</sequence>
<keyword evidence="3" id="KW-1185">Reference proteome</keyword>
<feature type="compositionally biased region" description="Low complexity" evidence="1">
    <location>
        <begin position="427"/>
        <end position="443"/>
    </location>
</feature>
<feature type="region of interest" description="Disordered" evidence="1">
    <location>
        <begin position="410"/>
        <end position="443"/>
    </location>
</feature>
<protein>
    <submittedName>
        <fullName evidence="2">Uncharacterized protein</fullName>
    </submittedName>
</protein>
<organism evidence="2 3">
    <name type="scientific">Mycena chlorophos</name>
    <name type="common">Agaric fungus</name>
    <name type="synonym">Agaricus chlorophos</name>
    <dbReference type="NCBI Taxonomy" id="658473"/>
    <lineage>
        <taxon>Eukaryota</taxon>
        <taxon>Fungi</taxon>
        <taxon>Dikarya</taxon>
        <taxon>Basidiomycota</taxon>
        <taxon>Agaricomycotina</taxon>
        <taxon>Agaricomycetes</taxon>
        <taxon>Agaricomycetidae</taxon>
        <taxon>Agaricales</taxon>
        <taxon>Marasmiineae</taxon>
        <taxon>Mycenaceae</taxon>
        <taxon>Mycena</taxon>
    </lineage>
</organism>
<dbReference type="Pfam" id="PF20414">
    <property type="entry name" value="DUF6698"/>
    <property type="match status" value="1"/>
</dbReference>
<feature type="compositionally biased region" description="Acidic residues" evidence="1">
    <location>
        <begin position="415"/>
        <end position="426"/>
    </location>
</feature>
<proteinExistence type="predicted"/>